<accession>A0A9N9Q3E0</accession>
<organism evidence="1 2">
    <name type="scientific">Hymenoscyphus albidus</name>
    <dbReference type="NCBI Taxonomy" id="595503"/>
    <lineage>
        <taxon>Eukaryota</taxon>
        <taxon>Fungi</taxon>
        <taxon>Dikarya</taxon>
        <taxon>Ascomycota</taxon>
        <taxon>Pezizomycotina</taxon>
        <taxon>Leotiomycetes</taxon>
        <taxon>Helotiales</taxon>
        <taxon>Helotiaceae</taxon>
        <taxon>Hymenoscyphus</taxon>
    </lineage>
</organism>
<evidence type="ECO:0000313" key="1">
    <source>
        <dbReference type="EMBL" id="CAG8973694.1"/>
    </source>
</evidence>
<proteinExistence type="predicted"/>
<comment type="caution">
    <text evidence="1">The sequence shown here is derived from an EMBL/GenBank/DDBJ whole genome shotgun (WGS) entry which is preliminary data.</text>
</comment>
<sequence length="121" mass="14104">MFVSVEHDIFLDPFLANLNRVPYLLKAQNVLSQVFDVEIDTPDTFLRNREMSRLKCLQKVYLTFSEKSTADKKKAFVKSVEKRLQQISSRCEVVETYLKIEKHQKDRLTVSLHQEGVGRGD</sequence>
<reference evidence="1" key="1">
    <citation type="submission" date="2021-07" db="EMBL/GenBank/DDBJ databases">
        <authorList>
            <person name="Durling M."/>
        </authorList>
    </citation>
    <scope>NUCLEOTIDE SEQUENCE</scope>
</reference>
<protein>
    <submittedName>
        <fullName evidence="1">Uncharacterized protein</fullName>
    </submittedName>
</protein>
<keyword evidence="2" id="KW-1185">Reference proteome</keyword>
<dbReference type="AlphaFoldDB" id="A0A9N9Q3E0"/>
<dbReference type="Proteomes" id="UP000701801">
    <property type="component" value="Unassembled WGS sequence"/>
</dbReference>
<evidence type="ECO:0000313" key="2">
    <source>
        <dbReference type="Proteomes" id="UP000701801"/>
    </source>
</evidence>
<name>A0A9N9Q3E0_9HELO</name>
<dbReference type="EMBL" id="CAJVRM010000078">
    <property type="protein sequence ID" value="CAG8973694.1"/>
    <property type="molecule type" value="Genomic_DNA"/>
</dbReference>
<gene>
    <name evidence="1" type="ORF">HYALB_00006965</name>
</gene>